<keyword evidence="3" id="KW-1185">Reference proteome</keyword>
<organism evidence="2 3">
    <name type="scientific">Funneliformis caledonium</name>
    <dbReference type="NCBI Taxonomy" id="1117310"/>
    <lineage>
        <taxon>Eukaryota</taxon>
        <taxon>Fungi</taxon>
        <taxon>Fungi incertae sedis</taxon>
        <taxon>Mucoromycota</taxon>
        <taxon>Glomeromycotina</taxon>
        <taxon>Glomeromycetes</taxon>
        <taxon>Glomerales</taxon>
        <taxon>Glomeraceae</taxon>
        <taxon>Funneliformis</taxon>
    </lineage>
</organism>
<dbReference type="Proteomes" id="UP000789570">
    <property type="component" value="Unassembled WGS sequence"/>
</dbReference>
<evidence type="ECO:0000313" key="2">
    <source>
        <dbReference type="EMBL" id="CAG8725661.1"/>
    </source>
</evidence>
<sequence>DSKKFTNAMIEDVKFMTIYCKFGATAQIKFLEGKYPFHPIYSRDLYAVIQKFQPTKKSLSNDIAKVSDWLDLQKEKDSRWTKISWAHCYTAFKFTGGMIATSQIESMNACLKRPTMLKIHRDEINQSLYYIANLVNQEEANEKFPNEVSNKAEAIDLLQVTLEQMIKFVRYHNITEICKELDGSKEPFLVADKFLQENKNITSSHNGSVLFLSNFDQTGKDIYEERLGVLERKLIYGKLHGIYKKALQKALQNNHKMQQLIDLLQEFTEEEDSNNLSDLEEVLQDNNTSDKENEDPAMVTL</sequence>
<reference evidence="2" key="1">
    <citation type="submission" date="2021-06" db="EMBL/GenBank/DDBJ databases">
        <authorList>
            <person name="Kallberg Y."/>
            <person name="Tangrot J."/>
            <person name="Rosling A."/>
        </authorList>
    </citation>
    <scope>NUCLEOTIDE SEQUENCE</scope>
    <source>
        <strain evidence="2">UK204</strain>
    </source>
</reference>
<comment type="caution">
    <text evidence="2">The sequence shown here is derived from an EMBL/GenBank/DDBJ whole genome shotgun (WGS) entry which is preliminary data.</text>
</comment>
<dbReference type="OrthoDB" id="2437720at2759"/>
<evidence type="ECO:0000313" key="3">
    <source>
        <dbReference type="Proteomes" id="UP000789570"/>
    </source>
</evidence>
<accession>A0A9N9NCT9</accession>
<gene>
    <name evidence="2" type="ORF">FCALED_LOCUS14649</name>
</gene>
<feature type="region of interest" description="Disordered" evidence="1">
    <location>
        <begin position="281"/>
        <end position="301"/>
    </location>
</feature>
<protein>
    <submittedName>
        <fullName evidence="2">7730_t:CDS:1</fullName>
    </submittedName>
</protein>
<dbReference type="EMBL" id="CAJVPQ010011097">
    <property type="protein sequence ID" value="CAG8725661.1"/>
    <property type="molecule type" value="Genomic_DNA"/>
</dbReference>
<dbReference type="AlphaFoldDB" id="A0A9N9NCT9"/>
<proteinExistence type="predicted"/>
<name>A0A9N9NCT9_9GLOM</name>
<evidence type="ECO:0000256" key="1">
    <source>
        <dbReference type="SAM" id="MobiDB-lite"/>
    </source>
</evidence>
<feature type="non-terminal residue" evidence="2">
    <location>
        <position position="1"/>
    </location>
</feature>